<dbReference type="InterPro" id="IPR011992">
    <property type="entry name" value="EF-hand-dom_pair"/>
</dbReference>
<dbReference type="EMBL" id="FNEK01000015">
    <property type="protein sequence ID" value="SDJ30080.1"/>
    <property type="molecule type" value="Genomic_DNA"/>
</dbReference>
<dbReference type="InterPro" id="IPR018247">
    <property type="entry name" value="EF_Hand_1_Ca_BS"/>
</dbReference>
<feature type="region of interest" description="Disordered" evidence="1">
    <location>
        <begin position="129"/>
        <end position="151"/>
    </location>
</feature>
<dbReference type="Gene3D" id="1.10.238.10">
    <property type="entry name" value="EF-hand"/>
    <property type="match status" value="2"/>
</dbReference>
<keyword evidence="5" id="KW-1185">Reference proteome</keyword>
<dbReference type="Pfam" id="PF13202">
    <property type="entry name" value="EF-hand_5"/>
    <property type="match status" value="3"/>
</dbReference>
<gene>
    <name evidence="4" type="ORF">SAMN04488026_101546</name>
</gene>
<accession>A0A1G8SN94</accession>
<protein>
    <submittedName>
        <fullName evidence="4">EF-hand domain pair</fullName>
    </submittedName>
</protein>
<evidence type="ECO:0000256" key="1">
    <source>
        <dbReference type="SAM" id="MobiDB-lite"/>
    </source>
</evidence>
<evidence type="ECO:0000259" key="3">
    <source>
        <dbReference type="Pfam" id="PF13202"/>
    </source>
</evidence>
<evidence type="ECO:0000313" key="5">
    <source>
        <dbReference type="Proteomes" id="UP000199382"/>
    </source>
</evidence>
<dbReference type="InterPro" id="IPR002048">
    <property type="entry name" value="EF_hand_dom"/>
</dbReference>
<proteinExistence type="predicted"/>
<feature type="domain" description="EF-hand" evidence="3">
    <location>
        <begin position="97"/>
        <end position="111"/>
    </location>
</feature>
<feature type="signal peptide" evidence="2">
    <location>
        <begin position="1"/>
        <end position="21"/>
    </location>
</feature>
<feature type="chain" id="PRO_5011546361" evidence="2">
    <location>
        <begin position="22"/>
        <end position="151"/>
    </location>
</feature>
<dbReference type="STRING" id="571298.SAMN04488026_101546"/>
<feature type="domain" description="EF-hand" evidence="3">
    <location>
        <begin position="121"/>
        <end position="136"/>
    </location>
</feature>
<dbReference type="RefSeq" id="WP_170844505.1">
    <property type="nucleotide sequence ID" value="NZ_FNEK01000015.1"/>
</dbReference>
<feature type="domain" description="EF-hand" evidence="3">
    <location>
        <begin position="53"/>
        <end position="74"/>
    </location>
</feature>
<dbReference type="PROSITE" id="PS00018">
    <property type="entry name" value="EF_HAND_1"/>
    <property type="match status" value="3"/>
</dbReference>
<evidence type="ECO:0000256" key="2">
    <source>
        <dbReference type="SAM" id="SignalP"/>
    </source>
</evidence>
<evidence type="ECO:0000313" key="4">
    <source>
        <dbReference type="EMBL" id="SDJ30080.1"/>
    </source>
</evidence>
<name>A0A1G8SN94_9RHOB</name>
<keyword evidence="2" id="KW-0732">Signal</keyword>
<dbReference type="SUPFAM" id="SSF47473">
    <property type="entry name" value="EF-hand"/>
    <property type="match status" value="1"/>
</dbReference>
<dbReference type="AlphaFoldDB" id="A0A1G8SN94"/>
<organism evidence="4 5">
    <name type="scientific">Aliiruegeria lutimaris</name>
    <dbReference type="NCBI Taxonomy" id="571298"/>
    <lineage>
        <taxon>Bacteria</taxon>
        <taxon>Pseudomonadati</taxon>
        <taxon>Pseudomonadota</taxon>
        <taxon>Alphaproteobacteria</taxon>
        <taxon>Rhodobacterales</taxon>
        <taxon>Roseobacteraceae</taxon>
        <taxon>Aliiruegeria</taxon>
    </lineage>
</organism>
<dbReference type="Proteomes" id="UP000199382">
    <property type="component" value="Unassembled WGS sequence"/>
</dbReference>
<reference evidence="4 5" key="1">
    <citation type="submission" date="2016-10" db="EMBL/GenBank/DDBJ databases">
        <authorList>
            <person name="de Groot N.N."/>
        </authorList>
    </citation>
    <scope>NUCLEOTIDE SEQUENCE [LARGE SCALE GENOMIC DNA]</scope>
    <source>
        <strain evidence="4 5">DSM 25294</strain>
    </source>
</reference>
<sequence length="151" mass="16464">MTRFAFPIAMALVLFGSSAMAQQFVPGGNMLTRWDANNDGRVTLAEIQSGRAAYFDAYDTNRDGALSSAEFDRISPQSNGGRQANGLRGTAGVLRSQIDTNRDGYISRKEYVDGARLWRDRMDLNGDGVLTSADFGRSQGGKGRGMRWNNG</sequence>
<dbReference type="GO" id="GO:0005509">
    <property type="term" value="F:calcium ion binding"/>
    <property type="evidence" value="ECO:0007669"/>
    <property type="project" value="InterPro"/>
</dbReference>